<protein>
    <recommendedName>
        <fullName evidence="2">Putative cysteine ligase BshC</fullName>
        <ecNumber evidence="2">6.-.-.-</ecNumber>
    </recommendedName>
</protein>
<dbReference type="HAMAP" id="MF_01867">
    <property type="entry name" value="BshC"/>
    <property type="match status" value="1"/>
</dbReference>
<keyword evidence="6" id="KW-1185">Reference proteome</keyword>
<dbReference type="NCBIfam" id="TIGR03998">
    <property type="entry name" value="thiol_BshC"/>
    <property type="match status" value="1"/>
</dbReference>
<comment type="caution">
    <text evidence="5">The sequence shown here is derived from an EMBL/GenBank/DDBJ whole genome shotgun (WGS) entry which is preliminary data.</text>
</comment>
<dbReference type="InterPro" id="IPR055399">
    <property type="entry name" value="CC_BshC"/>
</dbReference>
<reference evidence="5 6" key="1">
    <citation type="submission" date="2024-02" db="EMBL/GenBank/DDBJ databases">
        <title>Comparative Genomic Analysis of Flavobacterium Species Causing Columnaris Disease of Freshwater Fish in Thailand: Insights into Virulence and Resistance Mechanisms.</title>
        <authorList>
            <person name="Nguyen D."/>
            <person name="Chokmangmeepisarn P."/>
            <person name="Khianchaikhan K."/>
            <person name="Morishita M."/>
            <person name="Bunnoy A."/>
            <person name="Rodkhum C."/>
        </authorList>
    </citation>
    <scope>NUCLEOTIDE SEQUENCE [LARGE SCALE GENOMIC DNA]</scope>
    <source>
        <strain evidence="5 6">PCBSB2203</strain>
    </source>
</reference>
<keyword evidence="1 2" id="KW-0436">Ligase</keyword>
<evidence type="ECO:0000256" key="2">
    <source>
        <dbReference type="HAMAP-Rule" id="MF_01867"/>
    </source>
</evidence>
<feature type="domain" description="Bacillithiol biosynthesis BshC C-terminal coiled-coil" evidence="4">
    <location>
        <begin position="373"/>
        <end position="526"/>
    </location>
</feature>
<dbReference type="GeneID" id="56894783"/>
<gene>
    <name evidence="2 5" type="primary">bshC</name>
    <name evidence="5" type="ORF">V3467_09030</name>
</gene>
<accession>A0ABW8PK06</accession>
<organism evidence="5 6">
    <name type="scientific">Flavobacterium covae</name>
    <dbReference type="NCBI Taxonomy" id="2906076"/>
    <lineage>
        <taxon>Bacteria</taxon>
        <taxon>Pseudomonadati</taxon>
        <taxon>Bacteroidota</taxon>
        <taxon>Flavobacteriia</taxon>
        <taxon>Flavobacteriales</taxon>
        <taxon>Flavobacteriaceae</taxon>
        <taxon>Flavobacterium</taxon>
    </lineage>
</organism>
<comment type="similarity">
    <text evidence="2">Belongs to the BshC family.</text>
</comment>
<evidence type="ECO:0000259" key="3">
    <source>
        <dbReference type="Pfam" id="PF10079"/>
    </source>
</evidence>
<dbReference type="EMBL" id="JAZHOJ010000016">
    <property type="protein sequence ID" value="MFK7003994.1"/>
    <property type="molecule type" value="Genomic_DNA"/>
</dbReference>
<sequence>MPTDCITFQNSGYFTPLIIDYLNEEKAIQSFYNRSPKIENFLNQIEEKSSNYNLKNRAVLIKSLLKQNQGIDISQLTLDNIHSLNQPETFTITTGHQLNLFTGPLYFIYKIISTIKLCNELKVKYPEYRFVPIYWMATEDHDFEEINHFKYNKKTISWNKKSKGPVGRLSTEGLDDVFEEIKTFLGTSEHAKKLTLLFEKSYLEHDNLANATRYLVNELFKEYGLVILDGDDKELKQLLIPVIKEELLQQTSYKKVTETLSKLSYDIQVNPREINLFYMEDHLRERILFENGVYKINNTQLVFSETQILEILQKAPEKFSPNVILRPLYQELILPNLSYVGGGGEIAYWIELKKMFEAFKITFPILLLRNSVVIASEKQCKKADKLKLTWFDLFLKQAELVNYKTRQFSEFKIDFSKEKEHLRKQFENLLDIANRTDKTFIKAVKAQEVKQIKGLENLEKRLLKAEKKNQNDKLMRIVDLQNILFPNKSLQERQLNFSMFYIEYGENFIATLLEKLNPLSNEFNTIVF</sequence>
<dbReference type="RefSeq" id="WP_060381838.1">
    <property type="nucleotide sequence ID" value="NZ_CP013992.1"/>
</dbReference>
<evidence type="ECO:0000313" key="6">
    <source>
        <dbReference type="Proteomes" id="UP001621713"/>
    </source>
</evidence>
<evidence type="ECO:0000256" key="1">
    <source>
        <dbReference type="ARBA" id="ARBA00022598"/>
    </source>
</evidence>
<evidence type="ECO:0000259" key="4">
    <source>
        <dbReference type="Pfam" id="PF24850"/>
    </source>
</evidence>
<feature type="domain" description="Bacillithiol biosynthesis BshC N-terminal Rossmann-like" evidence="3">
    <location>
        <begin position="1"/>
        <end position="370"/>
    </location>
</feature>
<evidence type="ECO:0000313" key="5">
    <source>
        <dbReference type="EMBL" id="MFK7003994.1"/>
    </source>
</evidence>
<dbReference type="Pfam" id="PF10079">
    <property type="entry name" value="Rossmann-like_BshC"/>
    <property type="match status" value="1"/>
</dbReference>
<proteinExistence type="inferred from homology"/>
<dbReference type="InterPro" id="IPR055398">
    <property type="entry name" value="Rossmann-like_BshC"/>
</dbReference>
<dbReference type="InterPro" id="IPR011199">
    <property type="entry name" value="Bacillithiol_biosynth_BshC"/>
</dbReference>
<dbReference type="PIRSF" id="PIRSF012535">
    <property type="entry name" value="UCP012535"/>
    <property type="match status" value="1"/>
</dbReference>
<name>A0ABW8PK06_9FLAO</name>
<dbReference type="EC" id="6.-.-.-" evidence="2"/>
<dbReference type="Proteomes" id="UP001621713">
    <property type="component" value="Unassembled WGS sequence"/>
</dbReference>
<dbReference type="Pfam" id="PF24850">
    <property type="entry name" value="CC_BshC"/>
    <property type="match status" value="1"/>
</dbReference>